<feature type="region of interest" description="Disordered" evidence="1">
    <location>
        <begin position="1"/>
        <end position="63"/>
    </location>
</feature>
<reference evidence="2" key="3">
    <citation type="submission" date="2015-03" db="EMBL/GenBank/DDBJ databases">
        <authorList>
            <person name="Murphy D."/>
        </authorList>
    </citation>
    <scope>NUCLEOTIDE SEQUENCE [LARGE SCALE GENOMIC DNA]</scope>
    <source>
        <strain evidence="2">K00500041</strain>
    </source>
</reference>
<dbReference type="Proteomes" id="UP000039021">
    <property type="component" value="Unassembled WGS sequence"/>
</dbReference>
<evidence type="ECO:0000256" key="1">
    <source>
        <dbReference type="SAM" id="MobiDB-lite"/>
    </source>
</evidence>
<dbReference type="Proteomes" id="UP000038802">
    <property type="component" value="Unassembled WGS sequence"/>
</dbReference>
<accession>A0A0T9AX56</accession>
<evidence type="ECO:0000313" key="2">
    <source>
        <dbReference type="EMBL" id="COW51929.1"/>
    </source>
</evidence>
<evidence type="ECO:0000313" key="3">
    <source>
        <dbReference type="EMBL" id="COX40485.1"/>
    </source>
</evidence>
<dbReference type="AlphaFoldDB" id="A0A0T9AX56"/>
<proteinExistence type="predicted"/>
<sequence length="99" mass="10631">MKRLRQARLAHNPRPDHSEALMSKRRNTADRVAPASHRNGLGKNKSARSSSTRRRPGGSFCSTAANTIGPKAVCAAGFRAISYLLFTKPASTGKVTPVT</sequence>
<reference evidence="3" key="2">
    <citation type="submission" date="2015-03" db="EMBL/GenBank/DDBJ databases">
        <authorList>
            <consortium name="Pathogen Informatics"/>
            <person name="Murphy D."/>
        </authorList>
    </citation>
    <scope>NUCLEOTIDE SEQUENCE</scope>
    <source>
        <strain evidence="3">N09902308</strain>
    </source>
</reference>
<name>A0A0T9AX56_MYCTX</name>
<protein>
    <submittedName>
        <fullName evidence="2">Uncharacterized protein</fullName>
    </submittedName>
</protein>
<dbReference type="EMBL" id="CSBK01000442">
    <property type="protein sequence ID" value="COX40485.1"/>
    <property type="molecule type" value="Genomic_DNA"/>
</dbReference>
<gene>
    <name evidence="2" type="ORF">ERS007703_03793</name>
    <name evidence="3" type="ORF">ERS007739_01238</name>
</gene>
<evidence type="ECO:0000313" key="5">
    <source>
        <dbReference type="Proteomes" id="UP000039021"/>
    </source>
</evidence>
<organism evidence="2 4">
    <name type="scientific">Mycobacterium tuberculosis</name>
    <dbReference type="NCBI Taxonomy" id="1773"/>
    <lineage>
        <taxon>Bacteria</taxon>
        <taxon>Bacillati</taxon>
        <taxon>Actinomycetota</taxon>
        <taxon>Actinomycetes</taxon>
        <taxon>Mycobacteriales</taxon>
        <taxon>Mycobacteriaceae</taxon>
        <taxon>Mycobacterium</taxon>
        <taxon>Mycobacterium tuberculosis complex</taxon>
    </lineage>
</organism>
<evidence type="ECO:0000313" key="4">
    <source>
        <dbReference type="Proteomes" id="UP000038802"/>
    </source>
</evidence>
<reference evidence="4 5" key="1">
    <citation type="submission" date="2015-03" db="EMBL/GenBank/DDBJ databases">
        <authorList>
            <consortium name="Pathogen Informatics"/>
        </authorList>
    </citation>
    <scope>NUCLEOTIDE SEQUENCE [LARGE SCALE GENOMIC DNA]</scope>
    <source>
        <strain evidence="4">K00500041</strain>
        <strain evidence="5">N09902308</strain>
    </source>
</reference>
<dbReference type="EMBL" id="CSAE01000559">
    <property type="protein sequence ID" value="COW51929.1"/>
    <property type="molecule type" value="Genomic_DNA"/>
</dbReference>